<dbReference type="EMBL" id="SLYB01000005">
    <property type="protein sequence ID" value="TCP96187.1"/>
    <property type="molecule type" value="Genomic_DNA"/>
</dbReference>
<sequence>MEFKFPNQLLDDEEIEVLEDLLLEYATEWENGDCIVTPANLDGFFAAVIASPELVKPSQWMSVIFDDEDRERLLADQQEFELMMELLFRHYNDVAQRFFEEENIAYFSTYEDGYVSVEEWCTGYIIGARYFTWGKLPDEIQTCYDVIYAESFYGESNPSRKKLTVKESQNLADHIIESAGAIYTYFFNLRVQAIEPVRKEKKVGVNKPCPCGSGKKFKKCCLQ</sequence>
<dbReference type="Proteomes" id="UP000295763">
    <property type="component" value="Unassembled WGS sequence"/>
</dbReference>
<comment type="caution">
    <text evidence="1">The sequence shown here is derived from an EMBL/GenBank/DDBJ whole genome shotgun (WGS) entry which is preliminary data.</text>
</comment>
<dbReference type="NCBIfam" id="NF007704">
    <property type="entry name" value="PRK10396.1"/>
    <property type="match status" value="1"/>
</dbReference>
<gene>
    <name evidence="1" type="ORF">EDC44_1056</name>
</gene>
<name>A0A4R2T031_9PAST</name>
<dbReference type="RefSeq" id="WP_131975418.1">
    <property type="nucleotide sequence ID" value="NZ_SLYB01000005.1"/>
</dbReference>
<organism evidence="1 2">
    <name type="scientific">Cricetibacter osteomyelitidis</name>
    <dbReference type="NCBI Taxonomy" id="1521931"/>
    <lineage>
        <taxon>Bacteria</taxon>
        <taxon>Pseudomonadati</taxon>
        <taxon>Pseudomonadota</taxon>
        <taxon>Gammaproteobacteria</taxon>
        <taxon>Pasteurellales</taxon>
        <taxon>Pasteurellaceae</taxon>
        <taxon>Cricetibacter</taxon>
    </lineage>
</organism>
<proteinExistence type="predicted"/>
<accession>A0A4R2T031</accession>
<dbReference type="InterPro" id="IPR011978">
    <property type="entry name" value="YgfB-like"/>
</dbReference>
<keyword evidence="2" id="KW-1185">Reference proteome</keyword>
<dbReference type="Pfam" id="PF03695">
    <property type="entry name" value="UPF0149"/>
    <property type="match status" value="1"/>
</dbReference>
<protein>
    <recommendedName>
        <fullName evidence="3">YecA family protein</fullName>
    </recommendedName>
</protein>
<evidence type="ECO:0000313" key="1">
    <source>
        <dbReference type="EMBL" id="TCP96187.1"/>
    </source>
</evidence>
<dbReference type="SUPFAM" id="SSF103642">
    <property type="entry name" value="Sec-C motif"/>
    <property type="match status" value="1"/>
</dbReference>
<evidence type="ECO:0008006" key="3">
    <source>
        <dbReference type="Google" id="ProtNLM"/>
    </source>
</evidence>
<reference evidence="1 2" key="1">
    <citation type="submission" date="2019-03" db="EMBL/GenBank/DDBJ databases">
        <title>Genomic Encyclopedia of Type Strains, Phase IV (KMG-IV): sequencing the most valuable type-strain genomes for metagenomic binning, comparative biology and taxonomic classification.</title>
        <authorList>
            <person name="Goeker M."/>
        </authorList>
    </citation>
    <scope>NUCLEOTIDE SEQUENCE [LARGE SCALE GENOMIC DNA]</scope>
    <source>
        <strain evidence="1 2">DSM 28404</strain>
    </source>
</reference>
<dbReference type="Pfam" id="PF02810">
    <property type="entry name" value="SEC-C"/>
    <property type="match status" value="1"/>
</dbReference>
<dbReference type="InterPro" id="IPR004027">
    <property type="entry name" value="SEC_C_motif"/>
</dbReference>
<dbReference type="NCBIfam" id="TIGR02292">
    <property type="entry name" value="ygfB_yecA"/>
    <property type="match status" value="1"/>
</dbReference>
<dbReference type="InterPro" id="IPR036255">
    <property type="entry name" value="YgfB-like_sf"/>
</dbReference>
<dbReference type="OrthoDB" id="570299at2"/>
<evidence type="ECO:0000313" key="2">
    <source>
        <dbReference type="Proteomes" id="UP000295763"/>
    </source>
</evidence>
<dbReference type="Gene3D" id="3.10.450.50">
    <property type="match status" value="1"/>
</dbReference>
<dbReference type="AlphaFoldDB" id="A0A4R2T031"/>
<dbReference type="SUPFAM" id="SSF101327">
    <property type="entry name" value="YgfB-like"/>
    <property type="match status" value="1"/>
</dbReference>